<reference evidence="2 3" key="1">
    <citation type="submission" date="2018-10" db="EMBL/GenBank/DDBJ databases">
        <title>Draft genome sequence of Bacillus salarius IM0101, isolated from a hypersaline soil in Inner Mongolia, China.</title>
        <authorList>
            <person name="Yamprayoonswat W."/>
            <person name="Boonvisut S."/>
            <person name="Jumpathong W."/>
            <person name="Sittihan S."/>
            <person name="Ruangsuj P."/>
            <person name="Wanthongcharoen S."/>
            <person name="Thongpramul N."/>
            <person name="Pimmason S."/>
            <person name="Yu B."/>
            <person name="Yasawong M."/>
        </authorList>
    </citation>
    <scope>NUCLEOTIDE SEQUENCE [LARGE SCALE GENOMIC DNA]</scope>
    <source>
        <strain evidence="2 3">IM0101</strain>
    </source>
</reference>
<dbReference type="Gene3D" id="3.40.50.300">
    <property type="entry name" value="P-loop containing nucleotide triphosphate hydrolases"/>
    <property type="match status" value="1"/>
</dbReference>
<keyword evidence="3" id="KW-1185">Reference proteome</keyword>
<dbReference type="InterPro" id="IPR019988">
    <property type="entry name" value="GTP-bd_ribosome_bgen_YqeH"/>
</dbReference>
<dbReference type="EMBL" id="RBVX01000003">
    <property type="protein sequence ID" value="RSL34452.1"/>
    <property type="molecule type" value="Genomic_DNA"/>
</dbReference>
<dbReference type="InterPro" id="IPR050896">
    <property type="entry name" value="Mito_lipid_metab_GTPase"/>
</dbReference>
<dbReference type="PROSITE" id="PS51721">
    <property type="entry name" value="G_CP"/>
    <property type="match status" value="1"/>
</dbReference>
<organism evidence="2 3">
    <name type="scientific">Salibacterium salarium</name>
    <dbReference type="NCBI Taxonomy" id="284579"/>
    <lineage>
        <taxon>Bacteria</taxon>
        <taxon>Bacillati</taxon>
        <taxon>Bacillota</taxon>
        <taxon>Bacilli</taxon>
        <taxon>Bacillales</taxon>
        <taxon>Bacillaceae</taxon>
    </lineage>
</organism>
<dbReference type="AlphaFoldDB" id="A0A3R9P9P2"/>
<dbReference type="PANTHER" id="PTHR46434">
    <property type="entry name" value="GENETIC INTERACTOR OF PROHIBITINS 3, MITOCHONDRIAL"/>
    <property type="match status" value="1"/>
</dbReference>
<dbReference type="RefSeq" id="WP_125554685.1">
    <property type="nucleotide sequence ID" value="NZ_RBVX01000003.1"/>
</dbReference>
<dbReference type="GO" id="GO:0005525">
    <property type="term" value="F:GTP binding"/>
    <property type="evidence" value="ECO:0007669"/>
    <property type="project" value="InterPro"/>
</dbReference>
<dbReference type="Proteomes" id="UP000275076">
    <property type="component" value="Unassembled WGS sequence"/>
</dbReference>
<comment type="caution">
    <text evidence="2">The sequence shown here is derived from an EMBL/GenBank/DDBJ whole genome shotgun (WGS) entry which is preliminary data.</text>
</comment>
<dbReference type="PANTHER" id="PTHR46434:SF1">
    <property type="entry name" value="GENETIC INTERACTOR OF PROHIBITINS 3, MITOCHONDRIAL"/>
    <property type="match status" value="1"/>
</dbReference>
<gene>
    <name evidence="2" type="primary">yqeH</name>
    <name evidence="2" type="ORF">D7Z54_04665</name>
</gene>
<evidence type="ECO:0000259" key="1">
    <source>
        <dbReference type="PROSITE" id="PS51721"/>
    </source>
</evidence>
<proteinExistence type="predicted"/>
<dbReference type="Pfam" id="PF01926">
    <property type="entry name" value="MMR_HSR1"/>
    <property type="match status" value="1"/>
</dbReference>
<feature type="domain" description="CP-type G" evidence="1">
    <location>
        <begin position="63"/>
        <end position="227"/>
    </location>
</feature>
<dbReference type="SUPFAM" id="SSF52540">
    <property type="entry name" value="P-loop containing nucleoside triphosphate hydrolases"/>
    <property type="match status" value="1"/>
</dbReference>
<protein>
    <submittedName>
        <fullName evidence="2">Ribosome biogenesis GTPase YqeH</fullName>
    </submittedName>
</protein>
<evidence type="ECO:0000313" key="3">
    <source>
        <dbReference type="Proteomes" id="UP000275076"/>
    </source>
</evidence>
<dbReference type="InterPro" id="IPR006073">
    <property type="entry name" value="GTP-bd"/>
</dbReference>
<dbReference type="CDD" id="cd01855">
    <property type="entry name" value="YqeH"/>
    <property type="match status" value="1"/>
</dbReference>
<dbReference type="InterPro" id="IPR027417">
    <property type="entry name" value="P-loop_NTPase"/>
</dbReference>
<name>A0A3R9P9P2_9BACI</name>
<accession>A0A3R9P9P2</accession>
<dbReference type="InterPro" id="IPR048422">
    <property type="entry name" value="NOA1/YqeH-like_C"/>
</dbReference>
<evidence type="ECO:0000313" key="2">
    <source>
        <dbReference type="EMBL" id="RSL34452.1"/>
    </source>
</evidence>
<dbReference type="InterPro" id="IPR030378">
    <property type="entry name" value="G_CP_dom"/>
</dbReference>
<sequence length="371" mass="41311">MKVSQEDLICAGCGAAIQTDDQTQAGYTPPSALEREVVICQRCFRLKHYNEVQDVPLEDTDFTNKLHELGKRKALVVKIVDVFDFEGSWIPGFQRYVGSNDVLLLVNKIDLLPKSVNENKLKDWVRREAKEQGLKVRDVLLISAEKKRSVEESASKIDALRGGKDVYITGCTNVGKSTFINVLIQQFGGDEEQLITTSYFPGTTLDMIDIPLDDGSKLYDTPGIINNKQMAHFVNNKELKQMTPAKEIKPRVYQLNEQQSLFIAGLARLDFTKGAPNSFVAFFANDLLIHRTKLEKADDLYAAQAGDMLAPPSKETLQHMPEFVAHSFHIKQEKIDVVISGLGWITVVEPGADITVYAPKGAGVSIREAII</sequence>
<dbReference type="OrthoDB" id="9773841at2"/>
<dbReference type="NCBIfam" id="TIGR03597">
    <property type="entry name" value="GTPase_YqeH"/>
    <property type="match status" value="1"/>
</dbReference>
<dbReference type="Pfam" id="PF21516">
    <property type="entry name" value="YqeH-like_C"/>
    <property type="match status" value="1"/>
</dbReference>